<evidence type="ECO:0000313" key="2">
    <source>
        <dbReference type="Proteomes" id="UP000264006"/>
    </source>
</evidence>
<dbReference type="KEGG" id="euz:DVS28_a4300"/>
<dbReference type="RefSeq" id="WP_164710857.1">
    <property type="nucleotide sequence ID" value="NZ_CP031165.1"/>
</dbReference>
<name>A0A346Y3B9_9ACTN</name>
<dbReference type="AlphaFoldDB" id="A0A346Y3B9"/>
<reference evidence="1 2" key="1">
    <citation type="submission" date="2018-09" db="EMBL/GenBank/DDBJ databases">
        <title>Complete genome sequence of Euzebya sp. DY32-46 isolated from seawater of Pacific Ocean.</title>
        <authorList>
            <person name="Xu L."/>
            <person name="Wu Y.-H."/>
            <person name="Xu X.-W."/>
        </authorList>
    </citation>
    <scope>NUCLEOTIDE SEQUENCE [LARGE SCALE GENOMIC DNA]</scope>
    <source>
        <strain evidence="1 2">DY32-46</strain>
    </source>
</reference>
<organism evidence="1 2">
    <name type="scientific">Euzebya pacifica</name>
    <dbReference type="NCBI Taxonomy" id="1608957"/>
    <lineage>
        <taxon>Bacteria</taxon>
        <taxon>Bacillati</taxon>
        <taxon>Actinomycetota</taxon>
        <taxon>Nitriliruptoria</taxon>
        <taxon>Euzebyales</taxon>
    </lineage>
</organism>
<sequence>MLTPNTAVAPPINDATCRTADRTPITILGPTTVISHDIADALTQPCSVSDGWM</sequence>
<protein>
    <submittedName>
        <fullName evidence="1">Uncharacterized protein</fullName>
    </submittedName>
</protein>
<keyword evidence="2" id="KW-1185">Reference proteome</keyword>
<dbReference type="Proteomes" id="UP000264006">
    <property type="component" value="Chromosome"/>
</dbReference>
<dbReference type="EMBL" id="CP031165">
    <property type="protein sequence ID" value="AXV08966.1"/>
    <property type="molecule type" value="Genomic_DNA"/>
</dbReference>
<accession>A0A346Y3B9</accession>
<proteinExistence type="predicted"/>
<gene>
    <name evidence="1" type="ORF">DVS28_a4300</name>
</gene>
<evidence type="ECO:0000313" key="1">
    <source>
        <dbReference type="EMBL" id="AXV08966.1"/>
    </source>
</evidence>